<gene>
    <name evidence="2" type="ORF">B7463_g5831</name>
</gene>
<dbReference type="AlphaFoldDB" id="A0A3E2HB31"/>
<evidence type="ECO:0000256" key="1">
    <source>
        <dbReference type="SAM" id="MobiDB-lite"/>
    </source>
</evidence>
<feature type="non-terminal residue" evidence="2">
    <location>
        <position position="1"/>
    </location>
</feature>
<protein>
    <submittedName>
        <fullName evidence="2">Uncharacterized protein</fullName>
    </submittedName>
</protein>
<feature type="region of interest" description="Disordered" evidence="1">
    <location>
        <begin position="157"/>
        <end position="369"/>
    </location>
</feature>
<proteinExistence type="predicted"/>
<dbReference type="OrthoDB" id="4121058at2759"/>
<accession>A0A3E2HB31</accession>
<comment type="caution">
    <text evidence="2">The sequence shown here is derived from an EMBL/GenBank/DDBJ whole genome shotgun (WGS) entry which is preliminary data.</text>
</comment>
<sequence length="369" mass="41204">METSNFQPQDIKTSSHPEEKLPKIAFCAERGIFTPYPQVIAEDKMPKSSTVTPWLGAPPVSEDGFTFVNGEFFAESSGQHQHRRATHAELKAHFTSGSDKDHPAHWFEAQLIHYGLQPSKTKSVARMRLFDAVNAGKLVVPAHIAKLEGKLKKEWTKKDREAKKEPKGESRAETKSTMTTENEAGAKKKRKADDNIGSMTDASKKAKTAEPRKPVSKVASSTKATTTKPTKKQTARRGGISKASSRDISTTLLSPAPAPRPKQTARRSGAFMARGRISTPQAQVNHNYDDFDDHEPPPQAQVNHYDYYGFDDHETAPRPKQTARRSGAFMARGRISAPQAHYDYDDFDDHEPPPPYSEYHEDSDTEMCW</sequence>
<reference evidence="2 3" key="1">
    <citation type="submission" date="2018-05" db="EMBL/GenBank/DDBJ databases">
        <title>Draft genome sequence of Scytalidium lignicola DSM 105466, a ubiquitous saprotrophic fungus.</title>
        <authorList>
            <person name="Buettner E."/>
            <person name="Gebauer A.M."/>
            <person name="Hofrichter M."/>
            <person name="Liers C."/>
            <person name="Kellner H."/>
        </authorList>
    </citation>
    <scope>NUCLEOTIDE SEQUENCE [LARGE SCALE GENOMIC DNA]</scope>
    <source>
        <strain evidence="2 3">DSM 105466</strain>
    </source>
</reference>
<feature type="compositionally biased region" description="Basic and acidic residues" evidence="1">
    <location>
        <begin position="157"/>
        <end position="174"/>
    </location>
</feature>
<feature type="region of interest" description="Disordered" evidence="1">
    <location>
        <begin position="1"/>
        <end position="20"/>
    </location>
</feature>
<evidence type="ECO:0000313" key="3">
    <source>
        <dbReference type="Proteomes" id="UP000258309"/>
    </source>
</evidence>
<feature type="compositionally biased region" description="Basic and acidic residues" evidence="1">
    <location>
        <begin position="202"/>
        <end position="213"/>
    </location>
</feature>
<dbReference type="STRING" id="5539.A0A3E2HB31"/>
<organism evidence="2 3">
    <name type="scientific">Scytalidium lignicola</name>
    <name type="common">Hyphomycete</name>
    <dbReference type="NCBI Taxonomy" id="5539"/>
    <lineage>
        <taxon>Eukaryota</taxon>
        <taxon>Fungi</taxon>
        <taxon>Dikarya</taxon>
        <taxon>Ascomycota</taxon>
        <taxon>Pezizomycotina</taxon>
        <taxon>Leotiomycetes</taxon>
        <taxon>Leotiomycetes incertae sedis</taxon>
        <taxon>Scytalidium</taxon>
    </lineage>
</organism>
<keyword evidence="3" id="KW-1185">Reference proteome</keyword>
<name>A0A3E2HB31_SCYLI</name>
<feature type="non-terminal residue" evidence="2">
    <location>
        <position position="369"/>
    </location>
</feature>
<dbReference type="EMBL" id="NCSJ02000098">
    <property type="protein sequence ID" value="RFU30517.1"/>
    <property type="molecule type" value="Genomic_DNA"/>
</dbReference>
<feature type="compositionally biased region" description="Low complexity" evidence="1">
    <location>
        <begin position="216"/>
        <end position="228"/>
    </location>
</feature>
<feature type="compositionally biased region" description="Polar residues" evidence="1">
    <location>
        <begin position="242"/>
        <end position="253"/>
    </location>
</feature>
<feature type="compositionally biased region" description="Polar residues" evidence="1">
    <location>
        <begin position="1"/>
        <end position="12"/>
    </location>
</feature>
<evidence type="ECO:0000313" key="2">
    <source>
        <dbReference type="EMBL" id="RFU30517.1"/>
    </source>
</evidence>
<dbReference type="Proteomes" id="UP000258309">
    <property type="component" value="Unassembled WGS sequence"/>
</dbReference>